<sequence length="405" mass="44682">MDKRLNLDKPIEFKRLSNLYNAATFFILLFAVEGFMGFTMFQAEVNIALSILGFIALALPFAFVWHFQTAKIVVDKEGISAKSIFSSKRVRWVDAESYKSVRVKGTTNYIIKGKNGDLTLTENIINFPYLWQICTKTIDEPLGRHEIIDVPPPPDVPQLPSSPTLDSMAIAIAALILGIFASAENFETISLAYLTPTVPISKAAEVAGSGKAVLMKGNLYFDNGIASRDGKNLYAMQLGIIHATGTSTDDYCCIWTPSKAWLQDDKVEVAVEINDPKRDFLNKADWEGLLDKTWRNTEVSKQIAPQQDKEIEEHIKKSGSITLQIYNIPQDAPVMVAGKVEKDGDGYIIKPASKSTTIISKTERQLKNIGTAELAVSVGLLGWSLIGFVYAPIASSRNKKRGVVV</sequence>
<reference evidence="2" key="1">
    <citation type="submission" date="2021-02" db="EMBL/GenBank/DDBJ databases">
        <title>Genome-Resolved Metagenomics of a Microbial Community Performing Photosynthetic Biological Nutrient Removal.</title>
        <authorList>
            <person name="Mcdaniel E.A."/>
        </authorList>
    </citation>
    <scope>NUCLEOTIDE SEQUENCE</scope>
    <source>
        <strain evidence="2">UWPOB_OBS1</strain>
    </source>
</reference>
<evidence type="ECO:0000313" key="3">
    <source>
        <dbReference type="Proteomes" id="UP000664277"/>
    </source>
</evidence>
<gene>
    <name evidence="2" type="ORF">J0M35_19030</name>
</gene>
<keyword evidence="1" id="KW-0472">Membrane</keyword>
<evidence type="ECO:0000256" key="1">
    <source>
        <dbReference type="SAM" id="Phobius"/>
    </source>
</evidence>
<organism evidence="2 3">
    <name type="scientific">Candidatus Obscuribacter phosphatis</name>
    <dbReference type="NCBI Taxonomy" id="1906157"/>
    <lineage>
        <taxon>Bacteria</taxon>
        <taxon>Bacillati</taxon>
        <taxon>Candidatus Melainabacteria</taxon>
        <taxon>Candidatus Obscuribacterales</taxon>
        <taxon>Candidatus Obscuribacteraceae</taxon>
        <taxon>Candidatus Obscuribacter</taxon>
    </lineage>
</organism>
<keyword evidence="1" id="KW-1133">Transmembrane helix</keyword>
<dbReference type="AlphaFoldDB" id="A0A8J7PFC1"/>
<proteinExistence type="predicted"/>
<evidence type="ECO:0000313" key="2">
    <source>
        <dbReference type="EMBL" id="MBN8662471.1"/>
    </source>
</evidence>
<keyword evidence="1" id="KW-0812">Transmembrane</keyword>
<accession>A0A8J7PFC1</accession>
<dbReference type="EMBL" id="JAFLCK010000040">
    <property type="protein sequence ID" value="MBN8662471.1"/>
    <property type="molecule type" value="Genomic_DNA"/>
</dbReference>
<feature type="transmembrane region" description="Helical" evidence="1">
    <location>
        <begin position="20"/>
        <end position="41"/>
    </location>
</feature>
<dbReference type="Proteomes" id="UP000664277">
    <property type="component" value="Unassembled WGS sequence"/>
</dbReference>
<feature type="transmembrane region" description="Helical" evidence="1">
    <location>
        <begin position="47"/>
        <end position="67"/>
    </location>
</feature>
<name>A0A8J7PFC1_9BACT</name>
<comment type="caution">
    <text evidence="2">The sequence shown here is derived from an EMBL/GenBank/DDBJ whole genome shotgun (WGS) entry which is preliminary data.</text>
</comment>
<feature type="transmembrane region" description="Helical" evidence="1">
    <location>
        <begin position="374"/>
        <end position="393"/>
    </location>
</feature>
<protein>
    <submittedName>
        <fullName evidence="2">Uncharacterized protein</fullName>
    </submittedName>
</protein>